<evidence type="ECO:0000313" key="3">
    <source>
        <dbReference type="Proteomes" id="UP000823561"/>
    </source>
</evidence>
<evidence type="ECO:0000256" key="1">
    <source>
        <dbReference type="SAM" id="MobiDB-lite"/>
    </source>
</evidence>
<organism evidence="2 3">
    <name type="scientific">Alosa alosa</name>
    <name type="common">allis shad</name>
    <dbReference type="NCBI Taxonomy" id="278164"/>
    <lineage>
        <taxon>Eukaryota</taxon>
        <taxon>Metazoa</taxon>
        <taxon>Chordata</taxon>
        <taxon>Craniata</taxon>
        <taxon>Vertebrata</taxon>
        <taxon>Euteleostomi</taxon>
        <taxon>Actinopterygii</taxon>
        <taxon>Neopterygii</taxon>
        <taxon>Teleostei</taxon>
        <taxon>Clupei</taxon>
        <taxon>Clupeiformes</taxon>
        <taxon>Clupeoidei</taxon>
        <taxon>Clupeidae</taxon>
        <taxon>Alosa</taxon>
    </lineage>
</organism>
<proteinExistence type="predicted"/>
<evidence type="ECO:0000313" key="2">
    <source>
        <dbReference type="EMBL" id="KAG5283829.1"/>
    </source>
</evidence>
<accession>A0AAV6H9Q9</accession>
<sequence length="172" mass="18682">MEPNAGDVDDAVFPFLPILRARSVYEADIRRKKIRSCKRISPRHFALIPGIFTVLCKHGVCTSIRSDSTSSSISTSSIRSGSIIRSSRSGTTSSTSSSGNRSSSRSSRSGTTNTSRSTSSTNHHSNYAQFHDYDIYPCQQINITSGPRLSASAGDFLWWIKAPAGRSKLGCN</sequence>
<feature type="region of interest" description="Disordered" evidence="1">
    <location>
        <begin position="65"/>
        <end position="123"/>
    </location>
</feature>
<keyword evidence="3" id="KW-1185">Reference proteome</keyword>
<dbReference type="AlphaFoldDB" id="A0AAV6H9Q9"/>
<reference evidence="2" key="1">
    <citation type="submission" date="2020-10" db="EMBL/GenBank/DDBJ databases">
        <title>Chromosome-scale genome assembly of the Allis shad, Alosa alosa.</title>
        <authorList>
            <person name="Margot Z."/>
            <person name="Christophe K."/>
            <person name="Cabau C."/>
            <person name="Louis A."/>
            <person name="Berthelot C."/>
            <person name="Parey E."/>
            <person name="Roest Crollius H."/>
            <person name="Montfort J."/>
            <person name="Robinson-Rechavi M."/>
            <person name="Bucao C."/>
            <person name="Bouchez O."/>
            <person name="Gislard M."/>
            <person name="Lluch J."/>
            <person name="Milhes M."/>
            <person name="Lampietro C."/>
            <person name="Lopez Roques C."/>
            <person name="Donnadieu C."/>
            <person name="Braasch I."/>
            <person name="Desvignes T."/>
            <person name="Postlethwait J."/>
            <person name="Bobe J."/>
            <person name="Guiguen Y."/>
        </authorList>
    </citation>
    <scope>NUCLEOTIDE SEQUENCE</scope>
    <source>
        <strain evidence="2">M-15738</strain>
        <tissue evidence="2">Blood</tissue>
    </source>
</reference>
<feature type="compositionally biased region" description="Low complexity" evidence="1">
    <location>
        <begin position="65"/>
        <end position="121"/>
    </location>
</feature>
<comment type="caution">
    <text evidence="2">The sequence shown here is derived from an EMBL/GenBank/DDBJ whole genome shotgun (WGS) entry which is preliminary data.</text>
</comment>
<protein>
    <submittedName>
        <fullName evidence="2">Uncharacterized protein</fullName>
    </submittedName>
</protein>
<name>A0AAV6H9Q9_9TELE</name>
<dbReference type="EMBL" id="JADWDJ010000003">
    <property type="protein sequence ID" value="KAG5283829.1"/>
    <property type="molecule type" value="Genomic_DNA"/>
</dbReference>
<gene>
    <name evidence="2" type="ORF">AALO_G00046600</name>
</gene>
<dbReference type="Proteomes" id="UP000823561">
    <property type="component" value="Chromosome 3"/>
</dbReference>